<reference evidence="9" key="1">
    <citation type="journal article" date="2020" name="Fungal Divers.">
        <title>Resolving the Mortierellaceae phylogeny through synthesis of multi-gene phylogenetics and phylogenomics.</title>
        <authorList>
            <person name="Vandepol N."/>
            <person name="Liber J."/>
            <person name="Desiro A."/>
            <person name="Na H."/>
            <person name="Kennedy M."/>
            <person name="Barry K."/>
            <person name="Grigoriev I.V."/>
            <person name="Miller A.N."/>
            <person name="O'Donnell K."/>
            <person name="Stajich J.E."/>
            <person name="Bonito G."/>
        </authorList>
    </citation>
    <scope>NUCLEOTIDE SEQUENCE</scope>
    <source>
        <strain evidence="9">KOD1015</strain>
    </source>
</reference>
<feature type="domain" description="GATA-type" evidence="8">
    <location>
        <begin position="536"/>
        <end position="591"/>
    </location>
</feature>
<feature type="compositionally biased region" description="Polar residues" evidence="7">
    <location>
        <begin position="471"/>
        <end position="481"/>
    </location>
</feature>
<feature type="region of interest" description="Disordered" evidence="7">
    <location>
        <begin position="1140"/>
        <end position="1189"/>
    </location>
</feature>
<evidence type="ECO:0000313" key="10">
    <source>
        <dbReference type="Proteomes" id="UP000780801"/>
    </source>
</evidence>
<dbReference type="PROSITE" id="PS00344">
    <property type="entry name" value="GATA_ZN_FINGER_1"/>
    <property type="match status" value="1"/>
</dbReference>
<feature type="compositionally biased region" description="Basic and acidic residues" evidence="7">
    <location>
        <begin position="89"/>
        <end position="98"/>
    </location>
</feature>
<feature type="compositionally biased region" description="Polar residues" evidence="7">
    <location>
        <begin position="433"/>
        <end position="446"/>
    </location>
</feature>
<keyword evidence="5" id="KW-0804">Transcription</keyword>
<name>A0A9P6KG33_9FUNG</name>
<dbReference type="InterPro" id="IPR013088">
    <property type="entry name" value="Znf_NHR/GATA"/>
</dbReference>
<evidence type="ECO:0000256" key="6">
    <source>
        <dbReference type="PROSITE-ProRule" id="PRU00094"/>
    </source>
</evidence>
<accession>A0A9P6KG33</accession>
<keyword evidence="1" id="KW-0479">Metal-binding</keyword>
<protein>
    <submittedName>
        <fullName evidence="9">Erythroid transcription factor</fullName>
    </submittedName>
</protein>
<evidence type="ECO:0000256" key="2">
    <source>
        <dbReference type="ARBA" id="ARBA00022771"/>
    </source>
</evidence>
<proteinExistence type="predicted"/>
<evidence type="ECO:0000256" key="5">
    <source>
        <dbReference type="ARBA" id="ARBA00023163"/>
    </source>
</evidence>
<dbReference type="OrthoDB" id="515401at2759"/>
<keyword evidence="2 6" id="KW-0863">Zinc-finger</keyword>
<sequence>MVRSRPSKPAQSKATTVRDFAHSDAELEQSIATTAPATGDHEDSGTRSVDNVNSRDSERAQESRPTSSILPPSQSSFTTTRESPVNEDESCRAHEWNNADRSNGNGLINKGSDEDGCPIAKPEIKPKVSTPGPVTPWGLPTTSYSPPDPEENHAIAEWETLAAANPYPPTATTYSGDCVSSTCQAGSSHEPRSLPYESPAKPSLYPKDQTVRSPSPLDLDLRHTQGLSGVKVSASMRLGSRSVSPSVRLRLRSTPSVLDTGNFNTLVTVSNMALSSAGSSLPSFSHSSSSPWSIVPVTGEVSPQTPSESKPILSHITPTNPFASLDHRHQEPQQNQALFSSYGQPSPYTSAGLANPSLLRPVASYEPGTVFHGTQSVINDAFFTADSDTHGYLTTVPQSRAFSYPYPAQAHDQELWFKQTSASNDPNWASRVLGQQQQSSGHYTTKTGRRSALRISSDPGVASRRKPSATLGLTNGATASGSLLVHDDPSEPPSDPSSGLKLQDAHALDGSSTSTSLTRRPVSGSKHGGDPHSIQDPDPKQCDNCRTRSTPSWRRCPEGRRLLCNACGLYMKLHARPRPFTTTKDGLIKIQRSIPEHAPCSSCHTRTTPVWKKGPRGEPLCNTCGTLSRQQQQHKKLKGTLETLSVSGLVGVAPSAIADYQILPQRYQGVYHGPGMTEEASDDTGYVQGAEGTLFSYPGTVSGADREGFQSLSPEQSRVSGGPSRHYMLEANRQRRAYIVDSAASSGSLAEFHPDSQGAVYSYAAISPQTERPYFIDSSGSAVYDVGSIPRRMSDDGQISTLSYPYDTLAPNPRIPPTSLSEPVYASELSRPGRPLRAEELFSMQQQAEIPYANITYPIPGLLSMAEAAQWEVASGPMGHRDTSRVQLGVQQTLPQPAYAPAADVYLGNVAIVHAGQGSHENDTQPLLHHTTRVLNVGLRRHDYSQQYPPHQGLEFSSTTLGHSRAQSQQDEEIIPSSETGSMLNQRALAGSTSASHYSVPPISMEVANSPQDGLANVHFSDTSMGDPLEKPEGSLPSSSPMIKTETDPGVDGFLSQSHLSSESSEDPVHPSRLDSSGTVTPMASLFQRLSPDEIRSVGSVSQRPSPTPSLTGFESLKRRAVDQDIESYDKPEILLNSKAEPMNNSRVSSDRKEKTPILVANDGLSRDHEIRGEDEDSSVKDAEENGDR</sequence>
<keyword evidence="4" id="KW-0805">Transcription regulation</keyword>
<organism evidence="9 10">
    <name type="scientific">Lunasporangiospora selenospora</name>
    <dbReference type="NCBI Taxonomy" id="979761"/>
    <lineage>
        <taxon>Eukaryota</taxon>
        <taxon>Fungi</taxon>
        <taxon>Fungi incertae sedis</taxon>
        <taxon>Mucoromycota</taxon>
        <taxon>Mortierellomycotina</taxon>
        <taxon>Mortierellomycetes</taxon>
        <taxon>Mortierellales</taxon>
        <taxon>Mortierellaceae</taxon>
        <taxon>Lunasporangiospora</taxon>
    </lineage>
</organism>
<feature type="domain" description="GATA-type" evidence="8">
    <location>
        <begin position="600"/>
        <end position="637"/>
    </location>
</feature>
<dbReference type="PANTHER" id="PTHR47172:SF24">
    <property type="entry name" value="GATA ZINC FINGER DOMAIN-CONTAINING PROTEIN 14-RELATED"/>
    <property type="match status" value="1"/>
</dbReference>
<feature type="compositionally biased region" description="Polar residues" evidence="7">
    <location>
        <begin position="945"/>
        <end position="969"/>
    </location>
</feature>
<dbReference type="SMART" id="SM00401">
    <property type="entry name" value="ZnF_GATA"/>
    <property type="match status" value="2"/>
</dbReference>
<dbReference type="EMBL" id="JAABOA010000720">
    <property type="protein sequence ID" value="KAF9583375.1"/>
    <property type="molecule type" value="Genomic_DNA"/>
</dbReference>
<feature type="region of interest" description="Disordered" evidence="7">
    <location>
        <begin position="944"/>
        <end position="978"/>
    </location>
</feature>
<dbReference type="GO" id="GO:0008270">
    <property type="term" value="F:zinc ion binding"/>
    <property type="evidence" value="ECO:0007669"/>
    <property type="project" value="UniProtKB-KW"/>
</dbReference>
<evidence type="ECO:0000256" key="3">
    <source>
        <dbReference type="ARBA" id="ARBA00022833"/>
    </source>
</evidence>
<dbReference type="PROSITE" id="PS50114">
    <property type="entry name" value="GATA_ZN_FINGER_2"/>
    <property type="match status" value="2"/>
</dbReference>
<comment type="caution">
    <text evidence="9">The sequence shown here is derived from an EMBL/GenBank/DDBJ whole genome shotgun (WGS) entry which is preliminary data.</text>
</comment>
<feature type="compositionally biased region" description="Basic and acidic residues" evidence="7">
    <location>
        <begin position="53"/>
        <end position="62"/>
    </location>
</feature>
<dbReference type="Gene3D" id="3.30.50.10">
    <property type="entry name" value="Erythroid Transcription Factor GATA-1, subunit A"/>
    <property type="match status" value="2"/>
</dbReference>
<dbReference type="SUPFAM" id="SSF57716">
    <property type="entry name" value="Glucocorticoid receptor-like (DNA-binding domain)"/>
    <property type="match status" value="2"/>
</dbReference>
<evidence type="ECO:0000259" key="8">
    <source>
        <dbReference type="PROSITE" id="PS50114"/>
    </source>
</evidence>
<feature type="region of interest" description="Disordered" evidence="7">
    <location>
        <begin position="1004"/>
        <end position="1127"/>
    </location>
</feature>
<feature type="non-terminal residue" evidence="9">
    <location>
        <position position="1189"/>
    </location>
</feature>
<evidence type="ECO:0000256" key="1">
    <source>
        <dbReference type="ARBA" id="ARBA00022723"/>
    </source>
</evidence>
<feature type="compositionally biased region" description="Basic and acidic residues" evidence="7">
    <location>
        <begin position="527"/>
        <end position="546"/>
    </location>
</feature>
<evidence type="ECO:0000313" key="9">
    <source>
        <dbReference type="EMBL" id="KAF9583375.1"/>
    </source>
</evidence>
<dbReference type="AlphaFoldDB" id="A0A9P6KG33"/>
<evidence type="ECO:0000256" key="7">
    <source>
        <dbReference type="SAM" id="MobiDB-lite"/>
    </source>
</evidence>
<evidence type="ECO:0000256" key="4">
    <source>
        <dbReference type="ARBA" id="ARBA00023015"/>
    </source>
</evidence>
<feature type="region of interest" description="Disordered" evidence="7">
    <location>
        <begin position="1"/>
        <end position="151"/>
    </location>
</feature>
<feature type="region of interest" description="Disordered" evidence="7">
    <location>
        <begin position="433"/>
        <end position="549"/>
    </location>
</feature>
<feature type="compositionally biased region" description="Polar residues" evidence="7">
    <location>
        <begin position="1099"/>
        <end position="1113"/>
    </location>
</feature>
<feature type="compositionally biased region" description="Basic and acidic residues" evidence="7">
    <location>
        <begin position="1165"/>
        <end position="1189"/>
    </location>
</feature>
<keyword evidence="10" id="KW-1185">Reference proteome</keyword>
<feature type="region of interest" description="Disordered" evidence="7">
    <location>
        <begin position="180"/>
        <end position="212"/>
    </location>
</feature>
<dbReference type="PANTHER" id="PTHR47172">
    <property type="entry name" value="OS01G0976800 PROTEIN"/>
    <property type="match status" value="1"/>
</dbReference>
<dbReference type="GO" id="GO:0006355">
    <property type="term" value="P:regulation of DNA-templated transcription"/>
    <property type="evidence" value="ECO:0007669"/>
    <property type="project" value="InterPro"/>
</dbReference>
<dbReference type="Proteomes" id="UP000780801">
    <property type="component" value="Unassembled WGS sequence"/>
</dbReference>
<gene>
    <name evidence="9" type="primary">GATA1</name>
    <name evidence="9" type="ORF">BGW38_009644</name>
</gene>
<dbReference type="GO" id="GO:0043565">
    <property type="term" value="F:sequence-specific DNA binding"/>
    <property type="evidence" value="ECO:0007669"/>
    <property type="project" value="InterPro"/>
</dbReference>
<dbReference type="InterPro" id="IPR000679">
    <property type="entry name" value="Znf_GATA"/>
</dbReference>
<feature type="compositionally biased region" description="Polar residues" evidence="7">
    <location>
        <begin position="63"/>
        <end position="83"/>
    </location>
</feature>
<keyword evidence="3" id="KW-0862">Zinc</keyword>
<dbReference type="Pfam" id="PF00320">
    <property type="entry name" value="GATA"/>
    <property type="match status" value="2"/>
</dbReference>
<dbReference type="CDD" id="cd00202">
    <property type="entry name" value="ZnF_GATA"/>
    <property type="match status" value="1"/>
</dbReference>
<feature type="compositionally biased region" description="Basic and acidic residues" evidence="7">
    <location>
        <begin position="1116"/>
        <end position="1127"/>
    </location>
</feature>